<dbReference type="RefSeq" id="WP_165141365.1">
    <property type="nucleotide sequence ID" value="NZ_JAALLT010000003.1"/>
</dbReference>
<organism evidence="1 2">
    <name type="scientific">Halalkalibaculum roseum</name>
    <dbReference type="NCBI Taxonomy" id="2709311"/>
    <lineage>
        <taxon>Bacteria</taxon>
        <taxon>Pseudomonadati</taxon>
        <taxon>Balneolota</taxon>
        <taxon>Balneolia</taxon>
        <taxon>Balneolales</taxon>
        <taxon>Balneolaceae</taxon>
        <taxon>Halalkalibaculum</taxon>
    </lineage>
</organism>
<evidence type="ECO:0000313" key="2">
    <source>
        <dbReference type="Proteomes" id="UP000473278"/>
    </source>
</evidence>
<name>A0A6M1SXJ7_9BACT</name>
<dbReference type="EMBL" id="JAALLT010000003">
    <property type="protein sequence ID" value="NGP76696.1"/>
    <property type="molecule type" value="Genomic_DNA"/>
</dbReference>
<proteinExistence type="predicted"/>
<keyword evidence="1" id="KW-0808">Transferase</keyword>
<dbReference type="AlphaFoldDB" id="A0A6M1SXJ7"/>
<evidence type="ECO:0000313" key="1">
    <source>
        <dbReference type="EMBL" id="NGP76696.1"/>
    </source>
</evidence>
<dbReference type="GO" id="GO:0016740">
    <property type="term" value="F:transferase activity"/>
    <property type="evidence" value="ECO:0007669"/>
    <property type="project" value="UniProtKB-KW"/>
</dbReference>
<accession>A0A6M1SXJ7</accession>
<dbReference type="InterPro" id="IPR016181">
    <property type="entry name" value="Acyl_CoA_acyltransferase"/>
</dbReference>
<gene>
    <name evidence="1" type="ORF">G3570_08630</name>
</gene>
<protein>
    <submittedName>
        <fullName evidence="1">GNAT family N-acetyltransferase</fullName>
    </submittedName>
</protein>
<comment type="caution">
    <text evidence="1">The sequence shown here is derived from an EMBL/GenBank/DDBJ whole genome shotgun (WGS) entry which is preliminary data.</text>
</comment>
<dbReference type="Gene3D" id="3.40.630.30">
    <property type="match status" value="1"/>
</dbReference>
<keyword evidence="2" id="KW-1185">Reference proteome</keyword>
<reference evidence="1 2" key="1">
    <citation type="submission" date="2020-02" db="EMBL/GenBank/DDBJ databases">
        <title>Balneolaceae bacterium YR4-1, complete genome.</title>
        <authorList>
            <person name="Li Y."/>
            <person name="Wu S."/>
        </authorList>
    </citation>
    <scope>NUCLEOTIDE SEQUENCE [LARGE SCALE GENOMIC DNA]</scope>
    <source>
        <strain evidence="1 2">YR4-1</strain>
    </source>
</reference>
<dbReference type="Proteomes" id="UP000473278">
    <property type="component" value="Unassembled WGS sequence"/>
</dbReference>
<sequence length="327" mass="38085">MIRIEKYDESRKVAWENLLSCAVNGTFLHSRNFMDYHRDRFKDASVLVYEDGECVGIFPANYESSGKVISHAGLTYGGLIVEFGTCSKDTMRHLAAILKFFYQEGVQILDIKLVPDFYHKNIRQDIEYGLKLAKGKIEKMDLTCVVNLRSNIEIPRQKSRIKGAEKARNNEVYIQETSRFEEFWTNVLTPNLMKRHGVKPVHTLDEIQYLHDKNEGRIRQFNVYQKDEIIGGTTIFETQTTAHTQYISSTVKGRNLGALDYLFIYLIDEVFKKKKYFDFGAVNEESEWNLNEGLLFWKEGFGARGFVQRHYSVETKNYSLIEQIFNT</sequence>
<dbReference type="SUPFAM" id="SSF55729">
    <property type="entry name" value="Acyl-CoA N-acyltransferases (Nat)"/>
    <property type="match status" value="1"/>
</dbReference>